<keyword evidence="1" id="KW-0472">Membrane</keyword>
<accession>A0A804IGQ8</accession>
<dbReference type="InParanoid" id="A0A804IGQ8"/>
<evidence type="ECO:0000313" key="2">
    <source>
        <dbReference type="EnsemblPlants" id="Ma03_p26920.1"/>
    </source>
</evidence>
<dbReference type="AlphaFoldDB" id="A0A804IGQ8"/>
<dbReference type="Proteomes" id="UP000012960">
    <property type="component" value="Unplaced"/>
</dbReference>
<dbReference type="Gramene" id="Ma03_t26920.1">
    <property type="protein sequence ID" value="Ma03_p26920.1"/>
    <property type="gene ID" value="Ma03_g26920"/>
</dbReference>
<keyword evidence="1" id="KW-1133">Transmembrane helix</keyword>
<keyword evidence="3" id="KW-1185">Reference proteome</keyword>
<evidence type="ECO:0000313" key="3">
    <source>
        <dbReference type="Proteomes" id="UP000012960"/>
    </source>
</evidence>
<proteinExistence type="predicted"/>
<dbReference type="EnsemblPlants" id="Ma03_t26920.1">
    <property type="protein sequence ID" value="Ma03_p26920.1"/>
    <property type="gene ID" value="Ma03_g26920"/>
</dbReference>
<keyword evidence="1" id="KW-0812">Transmembrane</keyword>
<feature type="transmembrane region" description="Helical" evidence="1">
    <location>
        <begin position="23"/>
        <end position="49"/>
    </location>
</feature>
<name>A0A804IGQ8_MUSAM</name>
<protein>
    <submittedName>
        <fullName evidence="2">Uncharacterized protein</fullName>
    </submittedName>
</protein>
<reference evidence="2" key="1">
    <citation type="submission" date="2021-05" db="UniProtKB">
        <authorList>
            <consortium name="EnsemblPlants"/>
        </authorList>
    </citation>
    <scope>IDENTIFICATION</scope>
    <source>
        <strain evidence="2">subsp. malaccensis</strain>
    </source>
</reference>
<evidence type="ECO:0000256" key="1">
    <source>
        <dbReference type="SAM" id="Phobius"/>
    </source>
</evidence>
<organism evidence="2 3">
    <name type="scientific">Musa acuminata subsp. malaccensis</name>
    <name type="common">Wild banana</name>
    <name type="synonym">Musa malaccensis</name>
    <dbReference type="NCBI Taxonomy" id="214687"/>
    <lineage>
        <taxon>Eukaryota</taxon>
        <taxon>Viridiplantae</taxon>
        <taxon>Streptophyta</taxon>
        <taxon>Embryophyta</taxon>
        <taxon>Tracheophyta</taxon>
        <taxon>Spermatophyta</taxon>
        <taxon>Magnoliopsida</taxon>
        <taxon>Liliopsida</taxon>
        <taxon>Zingiberales</taxon>
        <taxon>Musaceae</taxon>
        <taxon>Musa</taxon>
    </lineage>
</organism>
<sequence>MKAAAVAKVDHFILLTSLGTKKIGFPVAVLKCLHFSLLMLMVSVTNNYFDQSSSH</sequence>